<dbReference type="EMBL" id="DWVZ01000185">
    <property type="protein sequence ID" value="HJC64582.1"/>
    <property type="molecule type" value="Genomic_DNA"/>
</dbReference>
<dbReference type="Gene3D" id="3.40.50.720">
    <property type="entry name" value="NAD(P)-binding Rossmann-like Domain"/>
    <property type="match status" value="1"/>
</dbReference>
<reference evidence="2" key="2">
    <citation type="submission" date="2021-04" db="EMBL/GenBank/DDBJ databases">
        <authorList>
            <person name="Gilroy R."/>
        </authorList>
    </citation>
    <scope>NUCLEOTIDE SEQUENCE</scope>
    <source>
        <strain evidence="2">ChiBcec2-3848</strain>
    </source>
</reference>
<name>A0A9D2PP12_9FIRM</name>
<proteinExistence type="predicted"/>
<comment type="caution">
    <text evidence="2">The sequence shown here is derived from an EMBL/GenBank/DDBJ whole genome shotgun (WGS) entry which is preliminary data.</text>
</comment>
<sequence length="378" mass="43182">MKTRFMVIGYGWRADFFYRIARLAPERFEICAGVLRTPERASQVAEEQGVFATADLEEALKTEPEFAVLCVPRGIVKDYLVRLMERGIPVLTETPPGKDVQELEELWQEKVRLNGKVQVLEQYFLQPYYAAVQEIIRGGYLGQVSYVMLSALHGYHAVSMYRKLLGIGWENCTISGKRFYGDLTATNGRAGFEYSGRQIRAERDWAYLEFMPGSSEKDGTLSEPACGASGIPKVALFDFSGEQYFSTIRRRRWNIQGSRGEIDDDTVDYLTCENQTARQEIRRQDIGLNNNSQWAHKGILFGEKLVYENPFYPARMNDDEIAVASCLERMKKYVQTGEAFYPLEEALQDTYLSFLLEEAVQSGKTVVSETKAWAKEKR</sequence>
<reference evidence="2" key="1">
    <citation type="journal article" date="2021" name="PeerJ">
        <title>Extensive microbial diversity within the chicken gut microbiome revealed by metagenomics and culture.</title>
        <authorList>
            <person name="Gilroy R."/>
            <person name="Ravi A."/>
            <person name="Getino M."/>
            <person name="Pursley I."/>
            <person name="Horton D.L."/>
            <person name="Alikhan N.F."/>
            <person name="Baker D."/>
            <person name="Gharbi K."/>
            <person name="Hall N."/>
            <person name="Watson M."/>
            <person name="Adriaenssens E.M."/>
            <person name="Foster-Nyarko E."/>
            <person name="Jarju S."/>
            <person name="Secka A."/>
            <person name="Antonio M."/>
            <person name="Oren A."/>
            <person name="Chaudhuri R.R."/>
            <person name="La Ragione R."/>
            <person name="Hildebrand F."/>
            <person name="Pallen M.J."/>
        </authorList>
    </citation>
    <scope>NUCLEOTIDE SEQUENCE</scope>
    <source>
        <strain evidence="2">ChiBcec2-3848</strain>
    </source>
</reference>
<protein>
    <submittedName>
        <fullName evidence="2">Gfo/Idh/MocA family oxidoreductase</fullName>
    </submittedName>
</protein>
<dbReference type="PANTHER" id="PTHR43377">
    <property type="entry name" value="BILIVERDIN REDUCTASE A"/>
    <property type="match status" value="1"/>
</dbReference>
<feature type="domain" description="Gfo/Idh/MocA-like oxidoreductase N-terminal" evidence="1">
    <location>
        <begin position="4"/>
        <end position="119"/>
    </location>
</feature>
<dbReference type="AlphaFoldDB" id="A0A9D2PP12"/>
<dbReference type="GO" id="GO:0000166">
    <property type="term" value="F:nucleotide binding"/>
    <property type="evidence" value="ECO:0007669"/>
    <property type="project" value="InterPro"/>
</dbReference>
<dbReference type="Proteomes" id="UP000823886">
    <property type="component" value="Unassembled WGS sequence"/>
</dbReference>
<organism evidence="2 3">
    <name type="scientific">Candidatus Blautia merdavium</name>
    <dbReference type="NCBI Taxonomy" id="2838494"/>
    <lineage>
        <taxon>Bacteria</taxon>
        <taxon>Bacillati</taxon>
        <taxon>Bacillota</taxon>
        <taxon>Clostridia</taxon>
        <taxon>Lachnospirales</taxon>
        <taxon>Lachnospiraceae</taxon>
        <taxon>Blautia</taxon>
    </lineage>
</organism>
<evidence type="ECO:0000313" key="3">
    <source>
        <dbReference type="Proteomes" id="UP000823886"/>
    </source>
</evidence>
<dbReference type="InterPro" id="IPR036291">
    <property type="entry name" value="NAD(P)-bd_dom_sf"/>
</dbReference>
<dbReference type="Pfam" id="PF01408">
    <property type="entry name" value="GFO_IDH_MocA"/>
    <property type="match status" value="1"/>
</dbReference>
<accession>A0A9D2PP12</accession>
<dbReference type="SUPFAM" id="SSF51735">
    <property type="entry name" value="NAD(P)-binding Rossmann-fold domains"/>
    <property type="match status" value="1"/>
</dbReference>
<evidence type="ECO:0000313" key="2">
    <source>
        <dbReference type="EMBL" id="HJC64582.1"/>
    </source>
</evidence>
<dbReference type="InterPro" id="IPR000683">
    <property type="entry name" value="Gfo/Idh/MocA-like_OxRdtase_N"/>
</dbReference>
<evidence type="ECO:0000259" key="1">
    <source>
        <dbReference type="Pfam" id="PF01408"/>
    </source>
</evidence>
<dbReference type="InterPro" id="IPR051450">
    <property type="entry name" value="Gfo/Idh/MocA_Oxidoreductases"/>
</dbReference>
<gene>
    <name evidence="2" type="ORF">H9753_13385</name>
</gene>
<dbReference type="PANTHER" id="PTHR43377:SF1">
    <property type="entry name" value="BILIVERDIN REDUCTASE A"/>
    <property type="match status" value="1"/>
</dbReference>